<keyword evidence="4" id="KW-1185">Reference proteome</keyword>
<dbReference type="Proteomes" id="UP000269148">
    <property type="component" value="Unassembled WGS sequence"/>
</dbReference>
<reference evidence="3 5" key="2">
    <citation type="submission" date="2018-06" db="EMBL/GenBank/DDBJ databases">
        <title>Mutators as drivers of adaptation in pathogenic bacteria and a risk factor for host jumps and vaccine escape.</title>
        <authorList>
            <person name="Barnes A.C."/>
            <person name="Silayeva O."/>
        </authorList>
    </citation>
    <scope>NUCLEOTIDE SEQUENCE [LARGE SCALE GENOMIC DNA]</scope>
    <source>
        <strain evidence="3 5">QMA0445</strain>
    </source>
</reference>
<proteinExistence type="predicted"/>
<dbReference type="Proteomes" id="UP000025245">
    <property type="component" value="Chromosome"/>
</dbReference>
<dbReference type="KEGG" id="siq:DQ08_01725"/>
<feature type="coiled-coil region" evidence="1">
    <location>
        <begin position="98"/>
        <end position="125"/>
    </location>
</feature>
<keyword evidence="1" id="KW-0175">Coiled coil</keyword>
<dbReference type="EMBL" id="CP007586">
    <property type="protein sequence ID" value="AHY15226.1"/>
    <property type="molecule type" value="Genomic_DNA"/>
</dbReference>
<dbReference type="GeneID" id="35764978"/>
<sequence>MESLNQISEKLLNKRVELETLEDSYHRSNNNLAEQVYDLEQKRSDLENLLQETYETTSYDLRQDDSVNEESFMAMNQIFTFFQTELDEEFTKEYRILLDQEEELRQEYLKKRQILQDSVEQLQQKNTAYKH</sequence>
<evidence type="ECO:0000313" key="2">
    <source>
        <dbReference type="EMBL" id="AHY15226.1"/>
    </source>
</evidence>
<dbReference type="EMBL" id="QLQD01000018">
    <property type="protein sequence ID" value="RLU58772.1"/>
    <property type="molecule type" value="Genomic_DNA"/>
</dbReference>
<dbReference type="KEGG" id="siz:SI82_02000"/>
<evidence type="ECO:0000313" key="5">
    <source>
        <dbReference type="Proteomes" id="UP000269148"/>
    </source>
</evidence>
<dbReference type="RefSeq" id="WP_003100760.1">
    <property type="nucleotide sequence ID" value="NZ_CP010783.1"/>
</dbReference>
<accession>A0A3L8GLG9</accession>
<dbReference type="AlphaFoldDB" id="A0A3L8GLG9"/>
<organism evidence="3 5">
    <name type="scientific">Streptococcus iniae</name>
    <name type="common">Streptococcus shiloi</name>
    <dbReference type="NCBI Taxonomy" id="1346"/>
    <lineage>
        <taxon>Bacteria</taxon>
        <taxon>Bacillati</taxon>
        <taxon>Bacillota</taxon>
        <taxon>Bacilli</taxon>
        <taxon>Lactobacillales</taxon>
        <taxon>Streptococcaceae</taxon>
        <taxon>Streptococcus</taxon>
    </lineage>
</organism>
<evidence type="ECO:0000256" key="1">
    <source>
        <dbReference type="SAM" id="Coils"/>
    </source>
</evidence>
<reference evidence="2 4" key="1">
    <citation type="journal article" date="2014" name="Genome Announc.">
        <title>Complete Genome Sequence of a Virulent Strain, Streptococcus iniae ISET0901, Isolated from Diseased Tilapia.</title>
        <authorList>
            <person name="Pridgeon J.W."/>
            <person name="Zhang D."/>
            <person name="Zhang L."/>
        </authorList>
    </citation>
    <scope>NUCLEOTIDE SEQUENCE [LARGE SCALE GENOMIC DNA]</scope>
    <source>
        <strain evidence="2 4">ISET0901</strain>
    </source>
</reference>
<protein>
    <submittedName>
        <fullName evidence="3">Uncharacterized protein</fullName>
    </submittedName>
</protein>
<dbReference type="STRING" id="1346.BMF34_01895"/>
<dbReference type="OrthoDB" id="2237737at2"/>
<feature type="coiled-coil region" evidence="1">
    <location>
        <begin position="1"/>
        <end position="52"/>
    </location>
</feature>
<dbReference type="SMR" id="A0A3L8GLG9"/>
<evidence type="ECO:0000313" key="3">
    <source>
        <dbReference type="EMBL" id="RLU58772.1"/>
    </source>
</evidence>
<dbReference type="KEGG" id="sio:DW64_01710"/>
<gene>
    <name evidence="3" type="ORF">DIY07_01680</name>
    <name evidence="2" type="ORF">DQ08_01725</name>
</gene>
<evidence type="ECO:0000313" key="4">
    <source>
        <dbReference type="Proteomes" id="UP000025245"/>
    </source>
</evidence>
<name>A0A3L8GLG9_STRIN</name>